<sequence>MRRPGAALSVAWRYHKREIQLGSRRAKPAVGSRRIFSNLMSSALRIKQQAVSIECPYVKTCPDLFSSDSRVAATPIRITGLPSKRTTAVHTTESTFCSPLFNVRNLTLHCAVFMRDSTESPVYDTVQLNVLHKGRFMLQLPTTGFAFLGTHQVWQSGIPINLVFCSVYTNHNQFFILKQQLCSIPH</sequence>
<dbReference type="OrthoDB" id="10584651at2759"/>
<reference evidence="1 2" key="2">
    <citation type="journal article" date="2021" name="Genomics">
        <title>High-quality reference genome for Clonorchis sinensis.</title>
        <authorList>
            <person name="Young N.D."/>
            <person name="Stroehlein A.J."/>
            <person name="Kinkar L."/>
            <person name="Wang T."/>
            <person name="Sohn W.M."/>
            <person name="Chang B.C.H."/>
            <person name="Kaur P."/>
            <person name="Weisz D."/>
            <person name="Dudchenko O."/>
            <person name="Aiden E.L."/>
            <person name="Korhonen P.K."/>
            <person name="Gasser R.B."/>
        </authorList>
    </citation>
    <scope>NUCLEOTIDE SEQUENCE [LARGE SCALE GENOMIC DNA]</scope>
    <source>
        <strain evidence="1">Cs-k2</strain>
    </source>
</reference>
<comment type="caution">
    <text evidence="1">The sequence shown here is derived from an EMBL/GenBank/DDBJ whole genome shotgun (WGS) entry which is preliminary data.</text>
</comment>
<proteinExistence type="predicted"/>
<evidence type="ECO:0000313" key="2">
    <source>
        <dbReference type="Proteomes" id="UP000286415"/>
    </source>
</evidence>
<gene>
    <name evidence="1" type="ORF">CSKR_103008</name>
</gene>
<dbReference type="EMBL" id="NIRI02000056">
    <property type="protein sequence ID" value="KAG5444386.1"/>
    <property type="molecule type" value="Genomic_DNA"/>
</dbReference>
<dbReference type="InParanoid" id="A0A3R7C5L7"/>
<protein>
    <submittedName>
        <fullName evidence="1">Uncharacterized protein</fullName>
    </submittedName>
</protein>
<keyword evidence="2" id="KW-1185">Reference proteome</keyword>
<accession>A0A3R7C5L7</accession>
<evidence type="ECO:0000313" key="1">
    <source>
        <dbReference type="EMBL" id="KAG5444386.1"/>
    </source>
</evidence>
<reference evidence="1 2" key="1">
    <citation type="journal article" date="2018" name="Biotechnol. Adv.">
        <title>Improved genomic resources and new bioinformatic workflow for the carcinogenic parasite Clonorchis sinensis: Biotechnological implications.</title>
        <authorList>
            <person name="Wang D."/>
            <person name="Korhonen P.K."/>
            <person name="Gasser R.B."/>
            <person name="Young N.D."/>
        </authorList>
    </citation>
    <scope>NUCLEOTIDE SEQUENCE [LARGE SCALE GENOMIC DNA]</scope>
    <source>
        <strain evidence="1">Cs-k2</strain>
    </source>
</reference>
<dbReference type="AlphaFoldDB" id="A0A3R7C5L7"/>
<dbReference type="Proteomes" id="UP000286415">
    <property type="component" value="Unassembled WGS sequence"/>
</dbReference>
<name>A0A3R7C5L7_CLOSI</name>
<organism evidence="1 2">
    <name type="scientific">Clonorchis sinensis</name>
    <name type="common">Chinese liver fluke</name>
    <dbReference type="NCBI Taxonomy" id="79923"/>
    <lineage>
        <taxon>Eukaryota</taxon>
        <taxon>Metazoa</taxon>
        <taxon>Spiralia</taxon>
        <taxon>Lophotrochozoa</taxon>
        <taxon>Platyhelminthes</taxon>
        <taxon>Trematoda</taxon>
        <taxon>Digenea</taxon>
        <taxon>Opisthorchiida</taxon>
        <taxon>Opisthorchiata</taxon>
        <taxon>Opisthorchiidae</taxon>
        <taxon>Clonorchis</taxon>
    </lineage>
</organism>